<evidence type="ECO:0000256" key="1">
    <source>
        <dbReference type="ARBA" id="ARBA00004604"/>
    </source>
</evidence>
<accession>A0A8R1WLF9</accession>
<dbReference type="CDD" id="cd12394">
    <property type="entry name" value="RRM1_RBM34"/>
    <property type="match status" value="1"/>
</dbReference>
<proteinExistence type="inferred from homology"/>
<dbReference type="GO" id="GO:0005730">
    <property type="term" value="C:nucleolus"/>
    <property type="evidence" value="ECO:0007669"/>
    <property type="project" value="UniProtKB-SubCell"/>
</dbReference>
<feature type="compositionally biased region" description="Basic and acidic residues" evidence="6">
    <location>
        <begin position="613"/>
        <end position="624"/>
    </location>
</feature>
<reference evidence="8" key="2">
    <citation type="submission" date="2022-06" db="UniProtKB">
        <authorList>
            <consortium name="EnsemblMetazoa"/>
        </authorList>
    </citation>
    <scope>IDENTIFICATION</scope>
    <source>
        <strain evidence="8">p50T (Dazao)</strain>
    </source>
</reference>
<feature type="compositionally biased region" description="Basic residues" evidence="6">
    <location>
        <begin position="265"/>
        <end position="276"/>
    </location>
</feature>
<evidence type="ECO:0000259" key="7">
    <source>
        <dbReference type="PROSITE" id="PS50102"/>
    </source>
</evidence>
<feature type="compositionally biased region" description="Basic residues" evidence="6">
    <location>
        <begin position="58"/>
        <end position="69"/>
    </location>
</feature>
<dbReference type="PROSITE" id="PS50102">
    <property type="entry name" value="RRM"/>
    <property type="match status" value="2"/>
</dbReference>
<feature type="compositionally biased region" description="Polar residues" evidence="6">
    <location>
        <begin position="31"/>
        <end position="41"/>
    </location>
</feature>
<dbReference type="AlphaFoldDB" id="A0A8R1WLF9"/>
<feature type="domain" description="RRM" evidence="7">
    <location>
        <begin position="470"/>
        <end position="549"/>
    </location>
</feature>
<reference evidence="9" key="1">
    <citation type="journal article" date="2008" name="Insect Biochem. Mol. Biol.">
        <title>The genome of a lepidopteran model insect, the silkworm Bombyx mori.</title>
        <authorList>
            <consortium name="International Silkworm Genome Consortium"/>
        </authorList>
    </citation>
    <scope>NUCLEOTIDE SEQUENCE [LARGE SCALE GENOMIC DNA]</scope>
    <source>
        <strain evidence="9">p50T</strain>
    </source>
</reference>
<feature type="region of interest" description="Disordered" evidence="6">
    <location>
        <begin position="550"/>
        <end position="702"/>
    </location>
</feature>
<keyword evidence="3 5" id="KW-0694">RNA-binding</keyword>
<dbReference type="CDD" id="cd12395">
    <property type="entry name" value="RRM2_RBM34"/>
    <property type="match status" value="1"/>
</dbReference>
<dbReference type="InterPro" id="IPR035979">
    <property type="entry name" value="RBD_domain_sf"/>
</dbReference>
<feature type="compositionally biased region" description="Basic residues" evidence="6">
    <location>
        <begin position="680"/>
        <end position="694"/>
    </location>
</feature>
<dbReference type="GO" id="GO:0003723">
    <property type="term" value="F:RNA binding"/>
    <property type="evidence" value="ECO:0007669"/>
    <property type="project" value="UniProtKB-UniRule"/>
</dbReference>
<dbReference type="GeneID" id="101745546"/>
<dbReference type="PANTHER" id="PTHR23236">
    <property type="entry name" value="EUKARYOTIC TRANSLATION INITIATION FACTOR 4B/4H"/>
    <property type="match status" value="1"/>
</dbReference>
<evidence type="ECO:0000256" key="3">
    <source>
        <dbReference type="ARBA" id="ARBA00022884"/>
    </source>
</evidence>
<dbReference type="InterPro" id="IPR012677">
    <property type="entry name" value="Nucleotide-bd_a/b_plait_sf"/>
</dbReference>
<dbReference type="RefSeq" id="XP_004933087.1">
    <property type="nucleotide sequence ID" value="XM_004933030.5"/>
</dbReference>
<evidence type="ECO:0000313" key="8">
    <source>
        <dbReference type="EnsemblMetazoa" id="XP_004933087.1"/>
    </source>
</evidence>
<keyword evidence="9" id="KW-1185">Reference proteome</keyword>
<name>A0A8R1WLF9_BOMMO</name>
<feature type="compositionally biased region" description="Low complexity" evidence="6">
    <location>
        <begin position="105"/>
        <end position="122"/>
    </location>
</feature>
<dbReference type="SUPFAM" id="SSF54928">
    <property type="entry name" value="RNA-binding domain, RBD"/>
    <property type="match status" value="2"/>
</dbReference>
<feature type="region of interest" description="Disordered" evidence="6">
    <location>
        <begin position="329"/>
        <end position="359"/>
    </location>
</feature>
<dbReference type="OrthoDB" id="442677at2759"/>
<dbReference type="SMART" id="SM00360">
    <property type="entry name" value="RRM"/>
    <property type="match status" value="2"/>
</dbReference>
<dbReference type="EnsemblMetazoa" id="XM_004933030.4">
    <property type="protein sequence ID" value="XP_004933087.1"/>
    <property type="gene ID" value="LOC101745546"/>
</dbReference>
<evidence type="ECO:0000313" key="9">
    <source>
        <dbReference type="Proteomes" id="UP000005204"/>
    </source>
</evidence>
<dbReference type="KEGG" id="bmor:101745546"/>
<dbReference type="PANTHER" id="PTHR23236:SF25">
    <property type="entry name" value="RNA-BINDING PROTEIN 34"/>
    <property type="match status" value="1"/>
</dbReference>
<protein>
    <recommendedName>
        <fullName evidence="7">RRM domain-containing protein</fullName>
    </recommendedName>
</protein>
<feature type="domain" description="RRM" evidence="7">
    <location>
        <begin position="366"/>
        <end position="461"/>
    </location>
</feature>
<dbReference type="Pfam" id="PF00076">
    <property type="entry name" value="RRM_1"/>
    <property type="match status" value="1"/>
</dbReference>
<feature type="region of interest" description="Disordered" evidence="6">
    <location>
        <begin position="17"/>
        <end position="44"/>
    </location>
</feature>
<feature type="compositionally biased region" description="Polar residues" evidence="6">
    <location>
        <begin position="206"/>
        <end position="231"/>
    </location>
</feature>
<organism evidence="8 9">
    <name type="scientific">Bombyx mori</name>
    <name type="common">Silk moth</name>
    <dbReference type="NCBI Taxonomy" id="7091"/>
    <lineage>
        <taxon>Eukaryota</taxon>
        <taxon>Metazoa</taxon>
        <taxon>Ecdysozoa</taxon>
        <taxon>Arthropoda</taxon>
        <taxon>Hexapoda</taxon>
        <taxon>Insecta</taxon>
        <taxon>Pterygota</taxon>
        <taxon>Neoptera</taxon>
        <taxon>Endopterygota</taxon>
        <taxon>Lepidoptera</taxon>
        <taxon>Glossata</taxon>
        <taxon>Ditrysia</taxon>
        <taxon>Bombycoidea</taxon>
        <taxon>Bombycidae</taxon>
        <taxon>Bombycinae</taxon>
        <taxon>Bombyx</taxon>
    </lineage>
</organism>
<feature type="compositionally biased region" description="Basic and acidic residues" evidence="6">
    <location>
        <begin position="250"/>
        <end position="259"/>
    </location>
</feature>
<dbReference type="Proteomes" id="UP000005204">
    <property type="component" value="Unassembled WGS sequence"/>
</dbReference>
<sequence>MDYIVGSVAALVSGNVTPNRPRLLKRPLTPTKHQPSPNVTPKSEFVEDRSIFLSPTLQKKKAMVKKSPKRIFENPDLELTENSDTTTPSPKAEKVKKHLKNELDSNSPVKSKSRNSSLSECSSKLEKASETNECQNSDENIVKKKKKKQKSKSDNTINKFKIDSQLEMIPAQSDAIHSPSKCKRRRKSISQSNERDATDNPVEECSNINSKQIALQNEESDNNITSESQVVKTKAKKRKKNSQTNLQKVNENKENDKQDSNTMKNKNKKINKKKQIKSTDTEYRNSDNVSKAKKKEIINLNAITTKDSDSEHDSDDDIKCQNEEINKKILNTEPEESSSEEEEVPQTKQPKKEVPATVSSAEEIRRTLFVGNIPYSKKCKKDIKKIFGKYGQIETIRIRTVPVKDARYSPKMALIKNELHPDRTTVNAYVKFKDQNSVNEALAENNTVLNENHLRVSRSDTTGAEHDPKLSVFVGNLPFTIEDEVLRSKFENCGEIDSVRIIRDKKTNAGKGFGYINFKSKDGVELALNMSEEDLTIKNRILRVKRCTQQAQTGNKVNRNKPSKFYNQQQTGDGAKGFGNRQMGNRQGGGQNGRQDVRQQGHFGFGNRQTGNRPDRGQQGRPDFRQQGQLSGNQQDGAYRRVMNKRKNQESNDGPPNKRQNFNQPKEKIRKEFVGVTAEKKKKRKFDKGQKKKRALSEILTK</sequence>
<evidence type="ECO:0000256" key="2">
    <source>
        <dbReference type="ARBA" id="ARBA00007077"/>
    </source>
</evidence>
<feature type="compositionally biased region" description="Acidic residues" evidence="6">
    <location>
        <begin position="333"/>
        <end position="344"/>
    </location>
</feature>
<feature type="compositionally biased region" description="Polar residues" evidence="6">
    <location>
        <begin position="651"/>
        <end position="664"/>
    </location>
</feature>
<dbReference type="InterPro" id="IPR000504">
    <property type="entry name" value="RRM_dom"/>
</dbReference>
<evidence type="ECO:0000256" key="5">
    <source>
        <dbReference type="PROSITE-ProRule" id="PRU00176"/>
    </source>
</evidence>
<comment type="similarity">
    <text evidence="2">Belongs to the RRM RBM34 family.</text>
</comment>
<keyword evidence="4" id="KW-0539">Nucleus</keyword>
<comment type="subcellular location">
    <subcellularLocation>
        <location evidence="1">Nucleus</location>
        <location evidence="1">Nucleolus</location>
    </subcellularLocation>
</comment>
<feature type="compositionally biased region" description="Polar residues" evidence="6">
    <location>
        <begin position="626"/>
        <end position="636"/>
    </location>
</feature>
<feature type="region of interest" description="Disordered" evidence="6">
    <location>
        <begin position="57"/>
        <end position="290"/>
    </location>
</feature>
<evidence type="ECO:0000256" key="6">
    <source>
        <dbReference type="SAM" id="MobiDB-lite"/>
    </source>
</evidence>
<dbReference type="InterPro" id="IPR034221">
    <property type="entry name" value="RBM34_RRM2"/>
</dbReference>
<dbReference type="Gene3D" id="3.30.70.330">
    <property type="match status" value="2"/>
</dbReference>
<evidence type="ECO:0000256" key="4">
    <source>
        <dbReference type="ARBA" id="ARBA00023242"/>
    </source>
</evidence>